<organism evidence="1">
    <name type="scientific">Rhodopseudomonas palustris (strain BisB18)</name>
    <dbReference type="NCBI Taxonomy" id="316056"/>
    <lineage>
        <taxon>Bacteria</taxon>
        <taxon>Pseudomonadati</taxon>
        <taxon>Pseudomonadota</taxon>
        <taxon>Alphaproteobacteria</taxon>
        <taxon>Hyphomicrobiales</taxon>
        <taxon>Nitrobacteraceae</taxon>
        <taxon>Rhodopseudomonas</taxon>
    </lineage>
</organism>
<reference evidence="1" key="1">
    <citation type="submission" date="2006-03" db="EMBL/GenBank/DDBJ databases">
        <title>Complete sequence of Rhodopseudomonas palustris BisB18.</title>
        <authorList>
            <consortium name="US DOE Joint Genome Institute"/>
            <person name="Copeland A."/>
            <person name="Lucas S."/>
            <person name="Lapidus A."/>
            <person name="Barry K."/>
            <person name="Detter J.C."/>
            <person name="Glavina del Rio T."/>
            <person name="Hammon N."/>
            <person name="Israni S."/>
            <person name="Dalin E."/>
            <person name="Tice H."/>
            <person name="Pitluck S."/>
            <person name="Chain P."/>
            <person name="Malfatti S."/>
            <person name="Shin M."/>
            <person name="Vergez L."/>
            <person name="Schmutz J."/>
            <person name="Larimer F."/>
            <person name="Land M."/>
            <person name="Hauser L."/>
            <person name="Pelletier D.A."/>
            <person name="Kyrpides N."/>
            <person name="Anderson I."/>
            <person name="Oda Y."/>
            <person name="Harwood C.S."/>
            <person name="Richardson P."/>
        </authorList>
    </citation>
    <scope>NUCLEOTIDE SEQUENCE [LARGE SCALE GENOMIC DNA]</scope>
    <source>
        <strain evidence="1">BisB18</strain>
    </source>
</reference>
<dbReference type="InterPro" id="IPR007711">
    <property type="entry name" value="HigB-1"/>
</dbReference>
<dbReference type="EMBL" id="CP000301">
    <property type="protein sequence ID" value="ABD90277.1"/>
    <property type="molecule type" value="Genomic_DNA"/>
</dbReference>
<dbReference type="HOGENOM" id="CLU_155111_1_1_5"/>
<dbReference type="RefSeq" id="WP_011475154.1">
    <property type="nucleotide sequence ID" value="NC_007925.1"/>
</dbReference>
<dbReference type="KEGG" id="rpc:RPC_4755"/>
<sequence length="76" mass="8764">MREFQSFDRQGWKRLEILDAAMSLADLAGLPSNRLEALKGDRAGQYSVRINQQWRICFEWAASARGPSHVEIVDYH</sequence>
<dbReference type="STRING" id="316056.RPC_4755"/>
<dbReference type="PANTHER" id="PTHR40266">
    <property type="entry name" value="TOXIN HIGB-1"/>
    <property type="match status" value="1"/>
</dbReference>
<proteinExistence type="predicted"/>
<evidence type="ECO:0000313" key="1">
    <source>
        <dbReference type="EMBL" id="ABD90277.1"/>
    </source>
</evidence>
<gene>
    <name evidence="1" type="ordered locus">RPC_4755</name>
</gene>
<dbReference type="eggNOG" id="COG3549">
    <property type="taxonomic scope" value="Bacteria"/>
</dbReference>
<accession>Q20X59</accession>
<dbReference type="Pfam" id="PF05015">
    <property type="entry name" value="HigB-like_toxin"/>
    <property type="match status" value="1"/>
</dbReference>
<dbReference type="PANTHER" id="PTHR40266:SF2">
    <property type="entry name" value="TOXIN HIGB-1"/>
    <property type="match status" value="1"/>
</dbReference>
<name>Q20X59_RHOPB</name>
<dbReference type="InterPro" id="IPR035093">
    <property type="entry name" value="RelE/ParE_toxin_dom_sf"/>
</dbReference>
<protein>
    <submittedName>
        <fullName evidence="1">Plasmid maintenance system killer</fullName>
    </submittedName>
</protein>
<dbReference type="SUPFAM" id="SSF143011">
    <property type="entry name" value="RelE-like"/>
    <property type="match status" value="1"/>
</dbReference>
<dbReference type="AlphaFoldDB" id="Q20X59"/>
<dbReference type="Gene3D" id="3.30.2310.20">
    <property type="entry name" value="RelE-like"/>
    <property type="match status" value="1"/>
</dbReference>